<feature type="compositionally biased region" description="Polar residues" evidence="1">
    <location>
        <begin position="73"/>
        <end position="84"/>
    </location>
</feature>
<dbReference type="Proteomes" id="UP000664940">
    <property type="component" value="Unassembled WGS sequence"/>
</dbReference>
<proteinExistence type="predicted"/>
<name>A0A834EF16_9CHIR</name>
<accession>A0A834EF16</accession>
<organism evidence="2 3">
    <name type="scientific">Phyllostomus discolor</name>
    <name type="common">pale spear-nosed bat</name>
    <dbReference type="NCBI Taxonomy" id="89673"/>
    <lineage>
        <taxon>Eukaryota</taxon>
        <taxon>Metazoa</taxon>
        <taxon>Chordata</taxon>
        <taxon>Craniata</taxon>
        <taxon>Vertebrata</taxon>
        <taxon>Euteleostomi</taxon>
        <taxon>Mammalia</taxon>
        <taxon>Eutheria</taxon>
        <taxon>Laurasiatheria</taxon>
        <taxon>Chiroptera</taxon>
        <taxon>Yangochiroptera</taxon>
        <taxon>Phyllostomidae</taxon>
        <taxon>Phyllostominae</taxon>
        <taxon>Phyllostomus</taxon>
    </lineage>
</organism>
<protein>
    <submittedName>
        <fullName evidence="2">Uncharacterized protein</fullName>
    </submittedName>
</protein>
<sequence length="194" mass="19942">MKANVFLSTRRHFHSTCVEALPSCFLFRGRGEGCRSSLGRCPPRGVGAHGDPRTQPAAPAPGGAPGGAPQRCFGTTSAGWSQRPGTELVGVSLQGTSRTTSRSSGGSSCFGGGSKSSRGRALNPPGVFWKAALQRRRAADLGQIYLISFPNDSGVILLPAVKSGAPPTPELHPGASLGVGGPPGSARRLWILLS</sequence>
<feature type="region of interest" description="Disordered" evidence="1">
    <location>
        <begin position="45"/>
        <end position="118"/>
    </location>
</feature>
<comment type="caution">
    <text evidence="2">The sequence shown here is derived from an EMBL/GenBank/DDBJ whole genome shotgun (WGS) entry which is preliminary data.</text>
</comment>
<feature type="compositionally biased region" description="Low complexity" evidence="1">
    <location>
        <begin position="95"/>
        <end position="107"/>
    </location>
</feature>
<reference evidence="2 3" key="1">
    <citation type="journal article" date="2020" name="Nature">
        <title>Six reference-quality genomes reveal evolution of bat adaptations.</title>
        <authorList>
            <person name="Jebb D."/>
            <person name="Huang Z."/>
            <person name="Pippel M."/>
            <person name="Hughes G.M."/>
            <person name="Lavrichenko K."/>
            <person name="Devanna P."/>
            <person name="Winkler S."/>
            <person name="Jermiin L.S."/>
            <person name="Skirmuntt E.C."/>
            <person name="Katzourakis A."/>
            <person name="Burkitt-Gray L."/>
            <person name="Ray D.A."/>
            <person name="Sullivan K.A.M."/>
            <person name="Roscito J.G."/>
            <person name="Kirilenko B.M."/>
            <person name="Davalos L.M."/>
            <person name="Corthals A.P."/>
            <person name="Power M.L."/>
            <person name="Jones G."/>
            <person name="Ransome R.D."/>
            <person name="Dechmann D.K.N."/>
            <person name="Locatelli A.G."/>
            <person name="Puechmaille S.J."/>
            <person name="Fedrigo O."/>
            <person name="Jarvis E.D."/>
            <person name="Hiller M."/>
            <person name="Vernes S.C."/>
            <person name="Myers E.W."/>
            <person name="Teeling E.C."/>
        </authorList>
    </citation>
    <scope>NUCLEOTIDE SEQUENCE [LARGE SCALE GENOMIC DNA]</scope>
    <source>
        <strain evidence="2">Bat1K_MPI-CBG_1</strain>
    </source>
</reference>
<dbReference type="AlphaFoldDB" id="A0A834EF16"/>
<evidence type="ECO:0000313" key="2">
    <source>
        <dbReference type="EMBL" id="KAF6114441.1"/>
    </source>
</evidence>
<gene>
    <name evidence="2" type="ORF">HJG60_010441</name>
</gene>
<evidence type="ECO:0000313" key="3">
    <source>
        <dbReference type="Proteomes" id="UP000664940"/>
    </source>
</evidence>
<evidence type="ECO:0000256" key="1">
    <source>
        <dbReference type="SAM" id="MobiDB-lite"/>
    </source>
</evidence>
<dbReference type="EMBL" id="JABVXQ010000004">
    <property type="protein sequence ID" value="KAF6114441.1"/>
    <property type="molecule type" value="Genomic_DNA"/>
</dbReference>